<reference evidence="1 2" key="1">
    <citation type="submission" date="2023-07" db="EMBL/GenBank/DDBJ databases">
        <title>Genomic Encyclopedia of Type Strains, Phase IV (KMG-IV): sequencing the most valuable type-strain genomes for metagenomic binning, comparative biology and taxonomic classification.</title>
        <authorList>
            <person name="Goeker M."/>
        </authorList>
    </citation>
    <scope>NUCLEOTIDE SEQUENCE [LARGE SCALE GENOMIC DNA]</scope>
    <source>
        <strain evidence="1 2">DSM 2457</strain>
    </source>
</reference>
<name>A0ABU0BER3_9HYPH</name>
<proteinExistence type="predicted"/>
<dbReference type="Proteomes" id="UP001224682">
    <property type="component" value="Unassembled WGS sequence"/>
</dbReference>
<protein>
    <submittedName>
        <fullName evidence="1">Uncharacterized protein</fullName>
    </submittedName>
</protein>
<evidence type="ECO:0000313" key="2">
    <source>
        <dbReference type="Proteomes" id="UP001224682"/>
    </source>
</evidence>
<organism evidence="1 2">
    <name type="scientific">Ancylobacter polymorphus</name>
    <dbReference type="NCBI Taxonomy" id="223390"/>
    <lineage>
        <taxon>Bacteria</taxon>
        <taxon>Pseudomonadati</taxon>
        <taxon>Pseudomonadota</taxon>
        <taxon>Alphaproteobacteria</taxon>
        <taxon>Hyphomicrobiales</taxon>
        <taxon>Xanthobacteraceae</taxon>
        <taxon>Ancylobacter</taxon>
    </lineage>
</organism>
<sequence>MSVFSFSKTGKVWGPNNVTTYGMITWWIGQVGPKPYLIKLKQSYDHGYNHGDLSEVADADKAELRSLVRLMLETGYARQFTQDAKSAAYLQGSLAEFERLLDDDLEGTAFHRPAGR</sequence>
<keyword evidence="2" id="KW-1185">Reference proteome</keyword>
<evidence type="ECO:0000313" key="1">
    <source>
        <dbReference type="EMBL" id="MDQ0304325.1"/>
    </source>
</evidence>
<accession>A0ABU0BER3</accession>
<gene>
    <name evidence="1" type="ORF">J2S75_003369</name>
</gene>
<dbReference type="RefSeq" id="WP_307021442.1">
    <property type="nucleotide sequence ID" value="NZ_JAUSUI010000007.1"/>
</dbReference>
<dbReference type="EMBL" id="JAUSUI010000007">
    <property type="protein sequence ID" value="MDQ0304325.1"/>
    <property type="molecule type" value="Genomic_DNA"/>
</dbReference>
<comment type="caution">
    <text evidence="1">The sequence shown here is derived from an EMBL/GenBank/DDBJ whole genome shotgun (WGS) entry which is preliminary data.</text>
</comment>